<organism evidence="4 5">
    <name type="scientific">Stylosanthes scabra</name>
    <dbReference type="NCBI Taxonomy" id="79078"/>
    <lineage>
        <taxon>Eukaryota</taxon>
        <taxon>Viridiplantae</taxon>
        <taxon>Streptophyta</taxon>
        <taxon>Embryophyta</taxon>
        <taxon>Tracheophyta</taxon>
        <taxon>Spermatophyta</taxon>
        <taxon>Magnoliopsida</taxon>
        <taxon>eudicotyledons</taxon>
        <taxon>Gunneridae</taxon>
        <taxon>Pentapetalae</taxon>
        <taxon>rosids</taxon>
        <taxon>fabids</taxon>
        <taxon>Fabales</taxon>
        <taxon>Fabaceae</taxon>
        <taxon>Papilionoideae</taxon>
        <taxon>50 kb inversion clade</taxon>
        <taxon>dalbergioids sensu lato</taxon>
        <taxon>Dalbergieae</taxon>
        <taxon>Pterocarpus clade</taxon>
        <taxon>Stylosanthes</taxon>
    </lineage>
</organism>
<dbReference type="InterPro" id="IPR035940">
    <property type="entry name" value="CAP_sf"/>
</dbReference>
<accession>A0ABU6Z6J8</accession>
<keyword evidence="2" id="KW-1133">Transmembrane helix</keyword>
<evidence type="ECO:0000313" key="5">
    <source>
        <dbReference type="Proteomes" id="UP001341840"/>
    </source>
</evidence>
<dbReference type="Proteomes" id="UP001341840">
    <property type="component" value="Unassembled WGS sequence"/>
</dbReference>
<dbReference type="SUPFAM" id="SSF55797">
    <property type="entry name" value="PR-1-like"/>
    <property type="match status" value="1"/>
</dbReference>
<keyword evidence="2" id="KW-0812">Transmembrane</keyword>
<name>A0ABU6Z6J8_9FABA</name>
<dbReference type="InterPro" id="IPR014044">
    <property type="entry name" value="CAP_dom"/>
</dbReference>
<feature type="region of interest" description="Disordered" evidence="1">
    <location>
        <begin position="145"/>
        <end position="164"/>
    </location>
</feature>
<dbReference type="Gene3D" id="3.40.33.10">
    <property type="entry name" value="CAP"/>
    <property type="match status" value="1"/>
</dbReference>
<dbReference type="EMBL" id="JASCZI010271917">
    <property type="protein sequence ID" value="MED6217552.1"/>
    <property type="molecule type" value="Genomic_DNA"/>
</dbReference>
<protein>
    <recommendedName>
        <fullName evidence="3">SCP domain-containing protein</fullName>
    </recommendedName>
</protein>
<feature type="transmembrane region" description="Helical" evidence="2">
    <location>
        <begin position="7"/>
        <end position="28"/>
    </location>
</feature>
<proteinExistence type="predicted"/>
<reference evidence="4 5" key="1">
    <citation type="journal article" date="2023" name="Plants (Basel)">
        <title>Bridging the Gap: Combining Genomics and Transcriptomics Approaches to Understand Stylosanthes scabra, an Orphan Legume from the Brazilian Caatinga.</title>
        <authorList>
            <person name="Ferreira-Neto J.R.C."/>
            <person name="da Silva M.D."/>
            <person name="Binneck E."/>
            <person name="de Melo N.F."/>
            <person name="da Silva R.H."/>
            <person name="de Melo A.L.T.M."/>
            <person name="Pandolfi V."/>
            <person name="Bustamante F.O."/>
            <person name="Brasileiro-Vidal A.C."/>
            <person name="Benko-Iseppon A.M."/>
        </authorList>
    </citation>
    <scope>NUCLEOTIDE SEQUENCE [LARGE SCALE GENOMIC DNA]</scope>
    <source>
        <tissue evidence="4">Leaves</tissue>
    </source>
</reference>
<keyword evidence="5" id="KW-1185">Reference proteome</keyword>
<gene>
    <name evidence="4" type="ORF">PIB30_018762</name>
</gene>
<keyword evidence="2" id="KW-0472">Membrane</keyword>
<feature type="domain" description="SCP" evidence="3">
    <location>
        <begin position="36"/>
        <end position="96"/>
    </location>
</feature>
<evidence type="ECO:0000256" key="2">
    <source>
        <dbReference type="SAM" id="Phobius"/>
    </source>
</evidence>
<dbReference type="Pfam" id="PF00188">
    <property type="entry name" value="CAP"/>
    <property type="match status" value="1"/>
</dbReference>
<evidence type="ECO:0000256" key="1">
    <source>
        <dbReference type="SAM" id="MobiDB-lite"/>
    </source>
</evidence>
<evidence type="ECO:0000313" key="4">
    <source>
        <dbReference type="EMBL" id="MED6217552.1"/>
    </source>
</evidence>
<evidence type="ECO:0000259" key="3">
    <source>
        <dbReference type="Pfam" id="PF00188"/>
    </source>
</evidence>
<comment type="caution">
    <text evidence="4">The sequence shown here is derived from an EMBL/GenBank/DDBJ whole genome shotgun (WGS) entry which is preliminary data.</text>
</comment>
<sequence length="164" mass="18577">MERPLKIIWILIISFVSIDPLLLVAHNYPEDYLIPHNNARAQVKVKPLNWDPHLASHARKFVEKHIADCKTGFVDESLASTYGYAQNYAYNPTSETGAKAVAGEVFARTHTRKEDREWVDKRSSDVNDAYDAELKRLQDERQAIIDAGGPVPPPQSTRPRCGHE</sequence>